<keyword evidence="9 11" id="KW-0368">Histidine biosynthesis</keyword>
<evidence type="ECO:0000256" key="5">
    <source>
        <dbReference type="ARBA" id="ARBA00022576"/>
    </source>
</evidence>
<comment type="catalytic activity">
    <reaction evidence="10 11">
        <text>L-histidinol phosphate + 2-oxoglutarate = 3-(imidazol-4-yl)-2-oxopropyl phosphate + L-glutamate</text>
        <dbReference type="Rhea" id="RHEA:23744"/>
        <dbReference type="ChEBI" id="CHEBI:16810"/>
        <dbReference type="ChEBI" id="CHEBI:29985"/>
        <dbReference type="ChEBI" id="CHEBI:57766"/>
        <dbReference type="ChEBI" id="CHEBI:57980"/>
        <dbReference type="EC" id="2.6.1.9"/>
    </reaction>
</comment>
<evidence type="ECO:0000256" key="6">
    <source>
        <dbReference type="ARBA" id="ARBA00022605"/>
    </source>
</evidence>
<dbReference type="InterPro" id="IPR005861">
    <property type="entry name" value="HisP_aminotrans"/>
</dbReference>
<evidence type="ECO:0000256" key="2">
    <source>
        <dbReference type="ARBA" id="ARBA00005011"/>
    </source>
</evidence>
<dbReference type="GO" id="GO:0000105">
    <property type="term" value="P:L-histidine biosynthetic process"/>
    <property type="evidence" value="ECO:0007669"/>
    <property type="project" value="UniProtKB-UniRule"/>
</dbReference>
<comment type="cofactor">
    <cofactor evidence="1 11">
        <name>pyridoxal 5'-phosphate</name>
        <dbReference type="ChEBI" id="CHEBI:597326"/>
    </cofactor>
</comment>
<dbReference type="SUPFAM" id="SSF53383">
    <property type="entry name" value="PLP-dependent transferases"/>
    <property type="match status" value="1"/>
</dbReference>
<evidence type="ECO:0000256" key="7">
    <source>
        <dbReference type="ARBA" id="ARBA00022679"/>
    </source>
</evidence>
<evidence type="ECO:0000256" key="10">
    <source>
        <dbReference type="ARBA" id="ARBA00047481"/>
    </source>
</evidence>
<evidence type="ECO:0000256" key="4">
    <source>
        <dbReference type="ARBA" id="ARBA00011738"/>
    </source>
</evidence>
<dbReference type="GO" id="GO:0004400">
    <property type="term" value="F:histidinol-phosphate transaminase activity"/>
    <property type="evidence" value="ECO:0007669"/>
    <property type="project" value="UniProtKB-UniRule"/>
</dbReference>
<keyword evidence="14" id="KW-1185">Reference proteome</keyword>
<dbReference type="GO" id="GO:0030170">
    <property type="term" value="F:pyridoxal phosphate binding"/>
    <property type="evidence" value="ECO:0007669"/>
    <property type="project" value="InterPro"/>
</dbReference>
<dbReference type="Gene3D" id="3.90.1150.10">
    <property type="entry name" value="Aspartate Aminotransferase, domain 1"/>
    <property type="match status" value="1"/>
</dbReference>
<keyword evidence="6 11" id="KW-0028">Amino-acid biosynthesis</keyword>
<keyword evidence="7 11" id="KW-0808">Transferase</keyword>
<evidence type="ECO:0000256" key="9">
    <source>
        <dbReference type="ARBA" id="ARBA00023102"/>
    </source>
</evidence>
<dbReference type="EMBL" id="CP014229">
    <property type="protein sequence ID" value="AMD90549.1"/>
    <property type="molecule type" value="Genomic_DNA"/>
</dbReference>
<comment type="pathway">
    <text evidence="2 11">Amino-acid biosynthesis; L-histidine biosynthesis; L-histidine from 5-phospho-alpha-D-ribose 1-diphosphate: step 7/9.</text>
</comment>
<evidence type="ECO:0000256" key="11">
    <source>
        <dbReference type="HAMAP-Rule" id="MF_01023"/>
    </source>
</evidence>
<dbReference type="EC" id="2.6.1.9" evidence="11"/>
<dbReference type="InterPro" id="IPR015421">
    <property type="entry name" value="PyrdxlP-dep_Trfase_major"/>
</dbReference>
<organism evidence="13 14">
    <name type="scientific">Desulfovibrio fairfieldensis</name>
    <dbReference type="NCBI Taxonomy" id="44742"/>
    <lineage>
        <taxon>Bacteria</taxon>
        <taxon>Pseudomonadati</taxon>
        <taxon>Thermodesulfobacteriota</taxon>
        <taxon>Desulfovibrionia</taxon>
        <taxon>Desulfovibrionales</taxon>
        <taxon>Desulfovibrionaceae</taxon>
        <taxon>Desulfovibrio</taxon>
    </lineage>
</organism>
<dbReference type="InterPro" id="IPR004839">
    <property type="entry name" value="Aminotransferase_I/II_large"/>
</dbReference>
<dbReference type="PROSITE" id="PS00599">
    <property type="entry name" value="AA_TRANSFER_CLASS_2"/>
    <property type="match status" value="1"/>
</dbReference>
<evidence type="ECO:0000313" key="14">
    <source>
        <dbReference type="Proteomes" id="UP000069241"/>
    </source>
</evidence>
<keyword evidence="5 11" id="KW-0032">Aminotransferase</keyword>
<evidence type="ECO:0000259" key="12">
    <source>
        <dbReference type="Pfam" id="PF00155"/>
    </source>
</evidence>
<keyword evidence="8 11" id="KW-0663">Pyridoxal phosphate</keyword>
<protein>
    <recommendedName>
        <fullName evidence="11">Histidinol-phosphate aminotransferase</fullName>
        <ecNumber evidence="11">2.6.1.9</ecNumber>
    </recommendedName>
    <alternativeName>
        <fullName evidence="11">Imidazole acetol-phosphate transaminase</fullName>
    </alternativeName>
</protein>
<dbReference type="PANTHER" id="PTHR43643">
    <property type="entry name" value="HISTIDINOL-PHOSPHATE AMINOTRANSFERASE 2"/>
    <property type="match status" value="1"/>
</dbReference>
<feature type="modified residue" description="N6-(pyridoxal phosphate)lysine" evidence="11">
    <location>
        <position position="230"/>
    </location>
</feature>
<dbReference type="Pfam" id="PF00155">
    <property type="entry name" value="Aminotran_1_2"/>
    <property type="match status" value="1"/>
</dbReference>
<dbReference type="CDD" id="cd00609">
    <property type="entry name" value="AAT_like"/>
    <property type="match status" value="1"/>
</dbReference>
<evidence type="ECO:0000313" key="13">
    <source>
        <dbReference type="EMBL" id="AMD90549.1"/>
    </source>
</evidence>
<name>A0A0X8JKP5_9BACT</name>
<dbReference type="Proteomes" id="UP000069241">
    <property type="component" value="Chromosome"/>
</dbReference>
<dbReference type="InterPro" id="IPR050106">
    <property type="entry name" value="HistidinolP_aminotransfase"/>
</dbReference>
<dbReference type="KEGG" id="dfi:AXF13_10700"/>
<dbReference type="RefSeq" id="WP_062253183.1">
    <property type="nucleotide sequence ID" value="NZ_CP014229.1"/>
</dbReference>
<proteinExistence type="inferred from homology"/>
<reference evidence="14" key="1">
    <citation type="submission" date="2016-02" db="EMBL/GenBank/DDBJ databases">
        <authorList>
            <person name="Holder M.E."/>
            <person name="Ajami N.J."/>
            <person name="Petrosino J.F."/>
        </authorList>
    </citation>
    <scope>NUCLEOTIDE SEQUENCE [LARGE SCALE GENOMIC DNA]</scope>
    <source>
        <strain evidence="14">CCUG 45958</strain>
    </source>
</reference>
<dbReference type="NCBIfam" id="TIGR01141">
    <property type="entry name" value="hisC"/>
    <property type="match status" value="1"/>
</dbReference>
<dbReference type="InterPro" id="IPR015422">
    <property type="entry name" value="PyrdxlP-dep_Trfase_small"/>
</dbReference>
<evidence type="ECO:0000256" key="8">
    <source>
        <dbReference type="ARBA" id="ARBA00022898"/>
    </source>
</evidence>
<comment type="similarity">
    <text evidence="3 11">Belongs to the class-II pyridoxal-phosphate-dependent aminotransferase family. Histidinol-phosphate aminotransferase subfamily.</text>
</comment>
<dbReference type="Gene3D" id="3.40.640.10">
    <property type="entry name" value="Type I PLP-dependent aspartate aminotransferase-like (Major domain)"/>
    <property type="match status" value="1"/>
</dbReference>
<dbReference type="PANTHER" id="PTHR43643:SF6">
    <property type="entry name" value="HISTIDINOL-PHOSPHATE AMINOTRANSFERASE"/>
    <property type="match status" value="1"/>
</dbReference>
<dbReference type="HAMAP" id="MF_01023">
    <property type="entry name" value="HisC_aminotrans_2"/>
    <property type="match status" value="1"/>
</dbReference>
<dbReference type="InterPro" id="IPR015424">
    <property type="entry name" value="PyrdxlP-dep_Trfase"/>
</dbReference>
<accession>A0A0X8JKP5</accession>
<dbReference type="AlphaFoldDB" id="A0A0X8JKP5"/>
<feature type="domain" description="Aminotransferase class I/classII large" evidence="12">
    <location>
        <begin position="33"/>
        <end position="364"/>
    </location>
</feature>
<gene>
    <name evidence="11" type="primary">hisC</name>
    <name evidence="13" type="ORF">AXF13_10700</name>
</gene>
<dbReference type="STRING" id="44742.AXF13_10700"/>
<evidence type="ECO:0000256" key="1">
    <source>
        <dbReference type="ARBA" id="ARBA00001933"/>
    </source>
</evidence>
<dbReference type="InterPro" id="IPR001917">
    <property type="entry name" value="Aminotrans_II_pyridoxalP_BS"/>
</dbReference>
<sequence length="378" mass="41168">MSEISVRPHIRELDAYVPGLSIAEIQQKYGLSQVIKMASNENPLGASPLAQEAVRRHAPFLFRYPQGGNPRLVQALAGLHGVDPCRVAVGNGSDEIIDLLIRILAEPGKHSLACFEPCFSIYPIQGRISGVEVRRCPLEKDFSFNFDALLDLVDQSTRLVFVTTPDNPSGYCPPREAVADLARRLAGLAPDCLLVVDEAYMDFAEDEASASLLASDMLPDNTAVLRTFSKSWGLAGLRLGYGVLPPALAEYFWRARLPFSVNILAEEAALAALSDTAFRRATLDAVRQGRATLRDGLTKLGCAVWPSAANFLLFQLPPGAGTARDCFEALLRRGIIIRPLNSYHLPEHLRVSVGDAKENATFLAAMRDILTGSEGRRA</sequence>
<evidence type="ECO:0000256" key="3">
    <source>
        <dbReference type="ARBA" id="ARBA00007970"/>
    </source>
</evidence>
<dbReference type="UniPathway" id="UPA00031">
    <property type="reaction ID" value="UER00012"/>
</dbReference>
<comment type="subunit">
    <text evidence="4 11">Homodimer.</text>
</comment>